<dbReference type="Pfam" id="PF03167">
    <property type="entry name" value="UDG"/>
    <property type="match status" value="1"/>
</dbReference>
<organism evidence="6">
    <name type="scientific">freshwater metagenome</name>
    <dbReference type="NCBI Taxonomy" id="449393"/>
    <lineage>
        <taxon>unclassified sequences</taxon>
        <taxon>metagenomes</taxon>
        <taxon>ecological metagenomes</taxon>
    </lineage>
</organism>
<evidence type="ECO:0000256" key="1">
    <source>
        <dbReference type="ARBA" id="ARBA00008184"/>
    </source>
</evidence>
<dbReference type="AlphaFoldDB" id="A0A6J7CL72"/>
<evidence type="ECO:0000313" key="6">
    <source>
        <dbReference type="EMBL" id="CAB4857518.1"/>
    </source>
</evidence>
<dbReference type="NCBIfam" id="NF003588">
    <property type="entry name" value="PRK05254.1-1"/>
    <property type="match status" value="1"/>
</dbReference>
<evidence type="ECO:0000256" key="2">
    <source>
        <dbReference type="ARBA" id="ARBA00022763"/>
    </source>
</evidence>
<name>A0A6J7CL72_9ZZZZ</name>
<dbReference type="PANTHER" id="PTHR11264">
    <property type="entry name" value="URACIL-DNA GLYCOSYLASE"/>
    <property type="match status" value="1"/>
</dbReference>
<dbReference type="CDD" id="cd10027">
    <property type="entry name" value="UDG-F1-like"/>
    <property type="match status" value="1"/>
</dbReference>
<dbReference type="InterPro" id="IPR005122">
    <property type="entry name" value="Uracil-DNA_glycosylase-like"/>
</dbReference>
<dbReference type="Gene3D" id="3.40.470.10">
    <property type="entry name" value="Uracil-DNA glycosylase-like domain"/>
    <property type="match status" value="1"/>
</dbReference>
<evidence type="ECO:0000256" key="3">
    <source>
        <dbReference type="ARBA" id="ARBA00022801"/>
    </source>
</evidence>
<dbReference type="SUPFAM" id="SSF52141">
    <property type="entry name" value="Uracil-DNA glycosylase-like"/>
    <property type="match status" value="1"/>
</dbReference>
<sequence length="212" mass="23581">MSLFDQLHPSWRTELSGLKEQFKNIDAKLTGESIAPEYSKILRAFSTPLEDTRVVIIGQDPYPKKGHAHGLAFSVDSSIRPLPVTLRNIFHELRSDYGGDIPVNGDLSAWANQGVFLLNRILTTKEGESLAHEDFGWREVTDAVAEILGSRETIAILWGKNAQELAEYFQSNLIIASAHPSPLSAYRGFFGSKPFTQTNQLLASLGRTPINW</sequence>
<dbReference type="SMART" id="SM00986">
    <property type="entry name" value="UDG"/>
    <property type="match status" value="1"/>
</dbReference>
<keyword evidence="2" id="KW-0227">DNA damage</keyword>
<gene>
    <name evidence="6" type="ORF">UFOPK3342_00247</name>
</gene>
<dbReference type="SMART" id="SM00987">
    <property type="entry name" value="UreE_C"/>
    <property type="match status" value="1"/>
</dbReference>
<dbReference type="NCBIfam" id="NF003592">
    <property type="entry name" value="PRK05254.1-5"/>
    <property type="match status" value="1"/>
</dbReference>
<evidence type="ECO:0000256" key="4">
    <source>
        <dbReference type="ARBA" id="ARBA00023204"/>
    </source>
</evidence>
<proteinExistence type="inferred from homology"/>
<dbReference type="EMBL" id="CAFBLH010000004">
    <property type="protein sequence ID" value="CAB4857518.1"/>
    <property type="molecule type" value="Genomic_DNA"/>
</dbReference>
<dbReference type="InterPro" id="IPR036895">
    <property type="entry name" value="Uracil-DNA_glycosylase-like_sf"/>
</dbReference>
<dbReference type="InterPro" id="IPR018085">
    <property type="entry name" value="Ura-DNA_Glyclase_AS"/>
</dbReference>
<protein>
    <submittedName>
        <fullName evidence="6">Unannotated protein</fullName>
    </submittedName>
</protein>
<accession>A0A6J7CL72</accession>
<feature type="domain" description="Uracil-DNA glycosylase-like" evidence="5">
    <location>
        <begin position="45"/>
        <end position="202"/>
    </location>
</feature>
<dbReference type="PROSITE" id="PS00130">
    <property type="entry name" value="U_DNA_GLYCOSYLASE"/>
    <property type="match status" value="1"/>
</dbReference>
<evidence type="ECO:0000259" key="5">
    <source>
        <dbReference type="SMART" id="SM00986"/>
    </source>
</evidence>
<dbReference type="PANTHER" id="PTHR11264:SF0">
    <property type="entry name" value="URACIL-DNA GLYCOSYLASE"/>
    <property type="match status" value="1"/>
</dbReference>
<dbReference type="InterPro" id="IPR002043">
    <property type="entry name" value="UDG_fam1"/>
</dbReference>
<keyword evidence="3" id="KW-0378">Hydrolase</keyword>
<dbReference type="HAMAP" id="MF_00148">
    <property type="entry name" value="UDG"/>
    <property type="match status" value="1"/>
</dbReference>
<comment type="similarity">
    <text evidence="1">Belongs to the uracil-DNA glycosylase (UDG) superfamily. UNG family.</text>
</comment>
<reference evidence="6" key="1">
    <citation type="submission" date="2020-05" db="EMBL/GenBank/DDBJ databases">
        <authorList>
            <person name="Chiriac C."/>
            <person name="Salcher M."/>
            <person name="Ghai R."/>
            <person name="Kavagutti S V."/>
        </authorList>
    </citation>
    <scope>NUCLEOTIDE SEQUENCE</scope>
</reference>
<dbReference type="GO" id="GO:0097510">
    <property type="term" value="P:base-excision repair, AP site formation via deaminated base removal"/>
    <property type="evidence" value="ECO:0007669"/>
    <property type="project" value="TreeGrafter"/>
</dbReference>
<keyword evidence="4" id="KW-0234">DNA repair</keyword>
<dbReference type="GO" id="GO:0004844">
    <property type="term" value="F:uracil DNA N-glycosylase activity"/>
    <property type="evidence" value="ECO:0007669"/>
    <property type="project" value="InterPro"/>
</dbReference>